<dbReference type="InterPro" id="IPR036879">
    <property type="entry name" value="TF_MADSbox_sf"/>
</dbReference>
<gene>
    <name evidence="8" type="ORF">URODEC1_LOCUS47090</name>
</gene>
<feature type="region of interest" description="Disordered" evidence="6">
    <location>
        <begin position="140"/>
        <end position="170"/>
    </location>
</feature>
<evidence type="ECO:0000256" key="6">
    <source>
        <dbReference type="SAM" id="MobiDB-lite"/>
    </source>
</evidence>
<organism evidence="8 9">
    <name type="scientific">Urochloa decumbens</name>
    <dbReference type="NCBI Taxonomy" id="240449"/>
    <lineage>
        <taxon>Eukaryota</taxon>
        <taxon>Viridiplantae</taxon>
        <taxon>Streptophyta</taxon>
        <taxon>Embryophyta</taxon>
        <taxon>Tracheophyta</taxon>
        <taxon>Spermatophyta</taxon>
        <taxon>Magnoliopsida</taxon>
        <taxon>Liliopsida</taxon>
        <taxon>Poales</taxon>
        <taxon>Poaceae</taxon>
        <taxon>PACMAD clade</taxon>
        <taxon>Panicoideae</taxon>
        <taxon>Panicodae</taxon>
        <taxon>Paniceae</taxon>
        <taxon>Melinidinae</taxon>
        <taxon>Urochloa</taxon>
    </lineage>
</organism>
<keyword evidence="2" id="KW-0805">Transcription regulation</keyword>
<keyword evidence="5" id="KW-0539">Nucleus</keyword>
<dbReference type="PRINTS" id="PR00404">
    <property type="entry name" value="MADSDOMAIN"/>
</dbReference>
<dbReference type="Proteomes" id="UP001497457">
    <property type="component" value="Chromosome 19rd"/>
</dbReference>
<reference evidence="9" key="1">
    <citation type="submission" date="2024-06" db="EMBL/GenBank/DDBJ databases">
        <authorList>
            <person name="Ryan C."/>
        </authorList>
    </citation>
    <scope>NUCLEOTIDE SEQUENCE [LARGE SCALE GENOMIC DNA]</scope>
</reference>
<keyword evidence="3" id="KW-0238">DNA-binding</keyword>
<dbReference type="GO" id="GO:0005634">
    <property type="term" value="C:nucleus"/>
    <property type="evidence" value="ECO:0007669"/>
    <property type="project" value="UniProtKB-SubCell"/>
</dbReference>
<keyword evidence="4" id="KW-0804">Transcription</keyword>
<dbReference type="Pfam" id="PF00319">
    <property type="entry name" value="SRF-TF"/>
    <property type="match status" value="1"/>
</dbReference>
<feature type="compositionally biased region" description="Polar residues" evidence="6">
    <location>
        <begin position="145"/>
        <end position="157"/>
    </location>
</feature>
<dbReference type="CDD" id="cd00265">
    <property type="entry name" value="MADS_MEF2_like"/>
    <property type="match status" value="1"/>
</dbReference>
<dbReference type="SUPFAM" id="SSF55455">
    <property type="entry name" value="SRF-like"/>
    <property type="match status" value="1"/>
</dbReference>
<evidence type="ECO:0000256" key="5">
    <source>
        <dbReference type="ARBA" id="ARBA00023242"/>
    </source>
</evidence>
<dbReference type="PROSITE" id="PS50066">
    <property type="entry name" value="MADS_BOX_2"/>
    <property type="match status" value="1"/>
</dbReference>
<reference evidence="8 9" key="2">
    <citation type="submission" date="2024-10" db="EMBL/GenBank/DDBJ databases">
        <authorList>
            <person name="Ryan C."/>
        </authorList>
    </citation>
    <scope>NUCLEOTIDE SEQUENCE [LARGE SCALE GENOMIC DNA]</scope>
</reference>
<dbReference type="InterPro" id="IPR050142">
    <property type="entry name" value="MADS-box/MEF2_TF"/>
</dbReference>
<dbReference type="InterPro" id="IPR002100">
    <property type="entry name" value="TF_MADSbox"/>
</dbReference>
<dbReference type="InterPro" id="IPR033896">
    <property type="entry name" value="MEF2-like_N"/>
</dbReference>
<feature type="region of interest" description="Disordered" evidence="6">
    <location>
        <begin position="77"/>
        <end position="98"/>
    </location>
</feature>
<name>A0ABC8ZT89_9POAL</name>
<sequence>MAPRGRVQMRRIEDRVSRQVRFSKRRTGLFKKALELNVLCDAEVSLLVFSPAGKVYQYSSTSTEDIYDRYQQFAREGRSVNEADQNKNDNQDDASSDLQSRLREITTWSLQNNVEKSDAYELEKLEDLLRNALRDARSKKIQKLADQTNGESTSAAQNCIGANKQEQGQE</sequence>
<proteinExistence type="predicted"/>
<accession>A0ABC8ZT89</accession>
<feature type="compositionally biased region" description="Basic and acidic residues" evidence="6">
    <location>
        <begin position="77"/>
        <end position="90"/>
    </location>
</feature>
<dbReference type="GO" id="GO:0003677">
    <property type="term" value="F:DNA binding"/>
    <property type="evidence" value="ECO:0007669"/>
    <property type="project" value="UniProtKB-KW"/>
</dbReference>
<evidence type="ECO:0000256" key="2">
    <source>
        <dbReference type="ARBA" id="ARBA00023015"/>
    </source>
</evidence>
<dbReference type="EMBL" id="OZ075129">
    <property type="protein sequence ID" value="CAL4965211.1"/>
    <property type="molecule type" value="Genomic_DNA"/>
</dbReference>
<comment type="subcellular location">
    <subcellularLocation>
        <location evidence="1">Nucleus</location>
    </subcellularLocation>
</comment>
<dbReference type="Gene3D" id="3.40.1810.10">
    <property type="entry name" value="Transcription factor, MADS-box"/>
    <property type="match status" value="1"/>
</dbReference>
<feature type="domain" description="MADS-box" evidence="7">
    <location>
        <begin position="2"/>
        <end position="62"/>
    </location>
</feature>
<evidence type="ECO:0000256" key="3">
    <source>
        <dbReference type="ARBA" id="ARBA00023125"/>
    </source>
</evidence>
<protein>
    <recommendedName>
        <fullName evidence="7">MADS-box domain-containing protein</fullName>
    </recommendedName>
</protein>
<evidence type="ECO:0000313" key="9">
    <source>
        <dbReference type="Proteomes" id="UP001497457"/>
    </source>
</evidence>
<evidence type="ECO:0000259" key="7">
    <source>
        <dbReference type="PROSITE" id="PS50066"/>
    </source>
</evidence>
<dbReference type="SMART" id="SM00432">
    <property type="entry name" value="MADS"/>
    <property type="match status" value="1"/>
</dbReference>
<dbReference type="AlphaFoldDB" id="A0ABC8ZT89"/>
<keyword evidence="9" id="KW-1185">Reference proteome</keyword>
<dbReference type="PANTHER" id="PTHR48019">
    <property type="entry name" value="SERUM RESPONSE FACTOR HOMOLOG"/>
    <property type="match status" value="1"/>
</dbReference>
<evidence type="ECO:0000313" key="8">
    <source>
        <dbReference type="EMBL" id="CAL4965211.1"/>
    </source>
</evidence>
<evidence type="ECO:0000256" key="1">
    <source>
        <dbReference type="ARBA" id="ARBA00004123"/>
    </source>
</evidence>
<evidence type="ECO:0000256" key="4">
    <source>
        <dbReference type="ARBA" id="ARBA00023163"/>
    </source>
</evidence>